<proteinExistence type="predicted"/>
<protein>
    <submittedName>
        <fullName evidence="1">Uncharacterized protein</fullName>
    </submittedName>
</protein>
<dbReference type="EMBL" id="RKMZ01000001">
    <property type="protein sequence ID" value="ROX35410.1"/>
    <property type="molecule type" value="Genomic_DNA"/>
</dbReference>
<reference evidence="1 2" key="1">
    <citation type="submission" date="2018-10" db="EMBL/GenBank/DDBJ databases">
        <title>Genotypes and phenotypes of Enterococci isolated from broiler chickens.</title>
        <authorList>
            <person name="Muhammad A.R."/>
            <person name="Diarra M.S."/>
        </authorList>
    </citation>
    <scope>NUCLEOTIDE SEQUENCE [LARGE SCALE GENOMIC DNA]</scope>
    <source>
        <strain evidence="1 2">LIT2 A36'</strain>
    </source>
</reference>
<evidence type="ECO:0000313" key="2">
    <source>
        <dbReference type="Proteomes" id="UP000281488"/>
    </source>
</evidence>
<dbReference type="RefSeq" id="WP_010709318.1">
    <property type="nucleotide sequence ID" value="NZ_JAANZP010000013.1"/>
</dbReference>
<comment type="caution">
    <text evidence="1">The sequence shown here is derived from an EMBL/GenBank/DDBJ whole genome shotgun (WGS) entry which is preliminary data.</text>
</comment>
<accession>A0ABD7J5E1</accession>
<organism evidence="1 2">
    <name type="scientific">Enterococcus faecalis</name>
    <name type="common">Streptococcus faecalis</name>
    <dbReference type="NCBI Taxonomy" id="1351"/>
    <lineage>
        <taxon>Bacteria</taxon>
        <taxon>Bacillati</taxon>
        <taxon>Bacillota</taxon>
        <taxon>Bacilli</taxon>
        <taxon>Lactobacillales</taxon>
        <taxon>Enterococcaceae</taxon>
        <taxon>Enterococcus</taxon>
    </lineage>
</organism>
<dbReference type="Proteomes" id="UP000281488">
    <property type="component" value="Unassembled WGS sequence"/>
</dbReference>
<gene>
    <name evidence="1" type="ORF">EGW16_03440</name>
</gene>
<dbReference type="AlphaFoldDB" id="A0ABD7J5E1"/>
<name>A0ABD7J5E1_ENTFL</name>
<sequence length="178" mass="19148">MKTNFERGQLNAQDDLNLNFKEIEGFMTKEPPFEAYFGTGPDGTDISSGYTYVLGPLVGTDFGHSQSNLPFVISADNTSITFTREAAINIIGTFKFHGSSGGTDYAYAFASVGSKNYFISQLGAPPSLSLDKSSTIGGSVNVKVQEGDVFTFKASIREGKKLFRTALVSLAIKEIKGI</sequence>
<evidence type="ECO:0000313" key="1">
    <source>
        <dbReference type="EMBL" id="ROX35410.1"/>
    </source>
</evidence>